<dbReference type="Pfam" id="PF12819">
    <property type="entry name" value="Malectin_like"/>
    <property type="match status" value="1"/>
</dbReference>
<comment type="caution">
    <text evidence="3">The sequence shown here is derived from an EMBL/GenBank/DDBJ whole genome shotgun (WGS) entry which is preliminary data.</text>
</comment>
<name>A0AAD5CZY0_AMBAR</name>
<proteinExistence type="predicted"/>
<dbReference type="AlphaFoldDB" id="A0AAD5CZY0"/>
<reference evidence="3" key="1">
    <citation type="submission" date="2022-06" db="EMBL/GenBank/DDBJ databases">
        <title>Uncovering the hologenomic basis of an extraordinary plant invasion.</title>
        <authorList>
            <person name="Bieker V.C."/>
            <person name="Martin M.D."/>
            <person name="Gilbert T."/>
            <person name="Hodgins K."/>
            <person name="Battlay P."/>
            <person name="Petersen B."/>
            <person name="Wilson J."/>
        </authorList>
    </citation>
    <scope>NUCLEOTIDE SEQUENCE</scope>
    <source>
        <strain evidence="3">AA19_3_7</strain>
        <tissue evidence="3">Leaf</tissue>
    </source>
</reference>
<feature type="non-terminal residue" evidence="3">
    <location>
        <position position="254"/>
    </location>
</feature>
<protein>
    <recommendedName>
        <fullName evidence="2">Malectin-like domain-containing protein</fullName>
    </recommendedName>
</protein>
<keyword evidence="4" id="KW-1185">Reference proteome</keyword>
<evidence type="ECO:0000259" key="2">
    <source>
        <dbReference type="Pfam" id="PF12819"/>
    </source>
</evidence>
<evidence type="ECO:0000313" key="3">
    <source>
        <dbReference type="EMBL" id="KAI7751448.1"/>
    </source>
</evidence>
<feature type="non-terminal residue" evidence="3">
    <location>
        <position position="1"/>
    </location>
</feature>
<evidence type="ECO:0000313" key="4">
    <source>
        <dbReference type="Proteomes" id="UP001206925"/>
    </source>
</evidence>
<gene>
    <name evidence="3" type="ORF">M8C21_001184</name>
</gene>
<feature type="domain" description="Malectin-like" evidence="2">
    <location>
        <begin position="1"/>
        <end position="197"/>
    </location>
</feature>
<comment type="subcellular location">
    <subcellularLocation>
        <location evidence="1">Membrane</location>
        <topology evidence="1">Single-pass membrane protein</topology>
    </subcellularLocation>
</comment>
<evidence type="ECO:0000256" key="1">
    <source>
        <dbReference type="ARBA" id="ARBA00004167"/>
    </source>
</evidence>
<dbReference type="PANTHER" id="PTHR45631:SF44">
    <property type="entry name" value="CARBOHYDRATE-BINDING PROTEIN OF THE ER PROTEIN"/>
    <property type="match status" value="1"/>
</dbReference>
<dbReference type="GO" id="GO:0016020">
    <property type="term" value="C:membrane"/>
    <property type="evidence" value="ECO:0007669"/>
    <property type="project" value="UniProtKB-SubCell"/>
</dbReference>
<sequence length="254" mass="28649">VCVAQTKPDQFPFISSLEVRSLDSQLYNKIGANYALFLHFRDAYATNQTIRFPLDPYDRVWMATGSTSLMYLTNDASVIDVNVPDNPPQAVLKNAVATENTTRTITLGLGTFDYPIRYPAYINFYFSETKELNSTEIRSFRIYKDNVPFSLPIVPRFGKVVEYIISNLSINTETNFSLESLGDSTLPPLINAFELFLISDALNDGTNRDDVESLASLQNAFSVLQEWGGDPCLPAPYSWEWIECSNDYIPRVTS</sequence>
<accession>A0AAD5CZY0</accession>
<dbReference type="PANTHER" id="PTHR45631">
    <property type="entry name" value="OS07G0107800 PROTEIN-RELATED"/>
    <property type="match status" value="1"/>
</dbReference>
<dbReference type="EMBL" id="JAMZMK010005907">
    <property type="protein sequence ID" value="KAI7751448.1"/>
    <property type="molecule type" value="Genomic_DNA"/>
</dbReference>
<dbReference type="InterPro" id="IPR024788">
    <property type="entry name" value="Malectin-like_Carb-bd_dom"/>
</dbReference>
<dbReference type="Proteomes" id="UP001206925">
    <property type="component" value="Unassembled WGS sequence"/>
</dbReference>
<organism evidence="3 4">
    <name type="scientific">Ambrosia artemisiifolia</name>
    <name type="common">Common ragweed</name>
    <dbReference type="NCBI Taxonomy" id="4212"/>
    <lineage>
        <taxon>Eukaryota</taxon>
        <taxon>Viridiplantae</taxon>
        <taxon>Streptophyta</taxon>
        <taxon>Embryophyta</taxon>
        <taxon>Tracheophyta</taxon>
        <taxon>Spermatophyta</taxon>
        <taxon>Magnoliopsida</taxon>
        <taxon>eudicotyledons</taxon>
        <taxon>Gunneridae</taxon>
        <taxon>Pentapetalae</taxon>
        <taxon>asterids</taxon>
        <taxon>campanulids</taxon>
        <taxon>Asterales</taxon>
        <taxon>Asteraceae</taxon>
        <taxon>Asteroideae</taxon>
        <taxon>Heliantheae alliance</taxon>
        <taxon>Heliantheae</taxon>
        <taxon>Ambrosia</taxon>
    </lineage>
</organism>